<organism evidence="1 2">
    <name type="scientific">Ralstonia thomasii</name>
    <dbReference type="NCBI Taxonomy" id="3058596"/>
    <lineage>
        <taxon>Bacteria</taxon>
        <taxon>Pseudomonadati</taxon>
        <taxon>Pseudomonadota</taxon>
        <taxon>Betaproteobacteria</taxon>
        <taxon>Burkholderiales</taxon>
        <taxon>Burkholderiaceae</taxon>
        <taxon>Ralstonia</taxon>
    </lineage>
</organism>
<evidence type="ECO:0008006" key="3">
    <source>
        <dbReference type="Google" id="ProtNLM"/>
    </source>
</evidence>
<dbReference type="GeneID" id="34794336"/>
<name>A0AAD2BSX5_9RALS</name>
<proteinExistence type="predicted"/>
<sequence length="174" mass="17580">MDSILGRIAATVLGLLVLAAVGLGIYKAFSGNKVGQTTTDLSLLQTNARAQYSQGANGYANFNVAAGTPTAGIVDSTGNSAVIPTDMLRAGRVVDAWGNDVTIAPTSNNQQFAVTVGGTGLTASQCSQILTSLTGWTRVATSTGQSFTTGNPPDATTAGAACMNDGETITVTMQ</sequence>
<dbReference type="RefSeq" id="WP_024542489.1">
    <property type="nucleotide sequence ID" value="NZ_CATZAZ010000015.1"/>
</dbReference>
<evidence type="ECO:0000313" key="2">
    <source>
        <dbReference type="Proteomes" id="UP001189756"/>
    </source>
</evidence>
<comment type="caution">
    <text evidence="1">The sequence shown here is derived from an EMBL/GenBank/DDBJ whole genome shotgun (WGS) entry which is preliminary data.</text>
</comment>
<gene>
    <name evidence="1" type="ORF">R77560_04451</name>
</gene>
<accession>A0AAD2BSX5</accession>
<dbReference type="EMBL" id="CATZAZ010000015">
    <property type="protein sequence ID" value="CAJ0806617.1"/>
    <property type="molecule type" value="Genomic_DNA"/>
</dbReference>
<evidence type="ECO:0000313" key="1">
    <source>
        <dbReference type="EMBL" id="CAJ0806617.1"/>
    </source>
</evidence>
<dbReference type="Gene3D" id="3.30.1690.10">
    <property type="entry name" value="TcpA-like pilin"/>
    <property type="match status" value="1"/>
</dbReference>
<dbReference type="InterPro" id="IPR045584">
    <property type="entry name" value="Pilin-like"/>
</dbReference>
<reference evidence="1" key="1">
    <citation type="submission" date="2023-07" db="EMBL/GenBank/DDBJ databases">
        <authorList>
            <person name="Peeters C."/>
        </authorList>
    </citation>
    <scope>NUCLEOTIDE SEQUENCE</scope>
    <source>
        <strain evidence="1">R-77560</strain>
    </source>
</reference>
<dbReference type="AlphaFoldDB" id="A0AAD2BSX5"/>
<protein>
    <recommendedName>
        <fullName evidence="3">Type 4 secretion system PilS N-terminal domain-containing protein</fullName>
    </recommendedName>
</protein>
<dbReference type="SUPFAM" id="SSF54523">
    <property type="entry name" value="Pili subunits"/>
    <property type="match status" value="1"/>
</dbReference>
<dbReference type="Proteomes" id="UP001189756">
    <property type="component" value="Unassembled WGS sequence"/>
</dbReference>